<evidence type="ECO:0000259" key="1">
    <source>
        <dbReference type="Pfam" id="PF05547"/>
    </source>
</evidence>
<evidence type="ECO:0000313" key="2">
    <source>
        <dbReference type="EMBL" id="ANV79906.1"/>
    </source>
</evidence>
<dbReference type="EMBL" id="KP211862">
    <property type="protein sequence ID" value="ANV79906.1"/>
    <property type="molecule type" value="Genomic_DNA"/>
</dbReference>
<dbReference type="GO" id="GO:0006508">
    <property type="term" value="P:proteolysis"/>
    <property type="evidence" value="ECO:0007669"/>
    <property type="project" value="InterPro"/>
</dbReference>
<organism evidence="2">
    <name type="scientific">uncultured Poseidoniia archaeon</name>
    <dbReference type="NCBI Taxonomy" id="1697135"/>
    <lineage>
        <taxon>Archaea</taxon>
        <taxon>Methanobacteriati</taxon>
        <taxon>Thermoplasmatota</taxon>
        <taxon>Candidatus Poseidoniia</taxon>
        <taxon>environmental samples</taxon>
    </lineage>
</organism>
<dbReference type="AlphaFoldDB" id="A0A1B1TCA4"/>
<name>A0A1B1TCA4_9ARCH</name>
<dbReference type="Pfam" id="PF05547">
    <property type="entry name" value="Peptidase_M6"/>
    <property type="match status" value="1"/>
</dbReference>
<protein>
    <recommendedName>
        <fullName evidence="1">Peptidase M6-like domain-containing protein</fullName>
    </recommendedName>
</protein>
<accession>A0A1B1TCA4</accession>
<feature type="domain" description="Peptidase M6-like" evidence="1">
    <location>
        <begin position="154"/>
        <end position="256"/>
    </location>
</feature>
<reference evidence="2" key="1">
    <citation type="submission" date="2014-11" db="EMBL/GenBank/DDBJ databases">
        <authorList>
            <person name="Zhu J."/>
            <person name="Qi W."/>
            <person name="Song R."/>
        </authorList>
    </citation>
    <scope>NUCLEOTIDE SEQUENCE</scope>
</reference>
<dbReference type="InterPro" id="IPR008757">
    <property type="entry name" value="Peptidase_M6-like_domain"/>
</dbReference>
<dbReference type="PANTHER" id="PTHR41775">
    <property type="entry name" value="SECRETED PROTEIN-RELATED"/>
    <property type="match status" value="1"/>
</dbReference>
<proteinExistence type="predicted"/>
<dbReference type="GO" id="GO:0008233">
    <property type="term" value="F:peptidase activity"/>
    <property type="evidence" value="ECO:0007669"/>
    <property type="project" value="InterPro"/>
</dbReference>
<dbReference type="PANTHER" id="PTHR41775:SF1">
    <property type="entry name" value="PEPTIDASE M6-LIKE DOMAIN-CONTAINING PROTEIN"/>
    <property type="match status" value="1"/>
</dbReference>
<reference evidence="2" key="2">
    <citation type="journal article" date="2015" name="ISME J.">
        <title>A new class of marine Euryarchaeota group II from the Mediterranean deep chlorophyll maximum.</title>
        <authorList>
            <person name="Martin-Cuadrado A.B."/>
            <person name="Garcia-Heredia I."/>
            <person name="Molto A.G."/>
            <person name="Lopez-Ubeda R."/>
            <person name="Kimes N."/>
            <person name="Lopez-Garcia P."/>
            <person name="Moreira D."/>
            <person name="Rodriguez-Valera F."/>
        </authorList>
    </citation>
    <scope>NUCLEOTIDE SEQUENCE</scope>
</reference>
<sequence length="663" mass="72363">MRKTRAILALAIVSFGFLANIYSEVINEWLDDQIHNESQHEHDILVGLQENENWLVIPVTFEGDVFDSNRAETILDSESSASDYINQINAGKSILNTTILDEVWISNYNIDFWGQDGENGRDSGTDGAGVDNLVENAVKDSLLNKDLSPWDFDDDGIVDRLLILHSANPQEIGGGASSIWSHMSGLDNPIVIDKWSINHYTIASTKSGVGTIVHEMLHQMGAYDLYDVHSTLPTSNWNGIGEWGIMASGNWNGNGNSPALPSSSTLELIGIDRRIVVDPNVGGNFTLDPISNGGDYLSIETGPGEYIKITNRGNFGFDSSLPGHGILVEYQDLNNGDTSSNLVNTDSNNAWLKIIEADGDDALIRNKDSGSVGDVFTDGTKFGNIEQSDGMMIYDNRGRLVSWFASVESSDSGNYLISITPVIEINSSNVLTPRQPVELLNGESIFVEVNTDSTCNFSIEINAYNGNNINRTMELSSGTSIVSIMTIDHNFPSSGNIIGTLGCESNLREIDLKWHQVGHRIITDDFLLLVDSEKNNKISIIPDFEGEESRFYNLEIQGAASRIASLESSMTISPGDDIEIVIEPDNLLVPGMIARGELVLVDNFGIELRIPITLEAKSTFNSNALFSWIAEPGNGLLMISILLGLSIFTGGSNANRDEHSESE</sequence>